<dbReference type="RefSeq" id="WP_073606546.1">
    <property type="nucleotide sequence ID" value="NZ_MRCG01000001.1"/>
</dbReference>
<organism evidence="1 2">
    <name type="scientific">Phormidium tenue NIES-30</name>
    <dbReference type="NCBI Taxonomy" id="549789"/>
    <lineage>
        <taxon>Bacteria</taxon>
        <taxon>Bacillati</taxon>
        <taxon>Cyanobacteriota</taxon>
        <taxon>Cyanophyceae</taxon>
        <taxon>Oscillatoriophycideae</taxon>
        <taxon>Oscillatoriales</taxon>
        <taxon>Oscillatoriaceae</taxon>
        <taxon>Phormidium</taxon>
    </lineage>
</organism>
<dbReference type="Proteomes" id="UP000185557">
    <property type="component" value="Unassembled WGS sequence"/>
</dbReference>
<dbReference type="OrthoDB" id="532054at2"/>
<reference evidence="1 2" key="1">
    <citation type="submission" date="2016-11" db="EMBL/GenBank/DDBJ databases">
        <title>Draft Genome Sequences of Nine Cyanobacterial Strains from Diverse Habitats.</title>
        <authorList>
            <person name="Zhu T."/>
            <person name="Hou S."/>
            <person name="Lu X."/>
            <person name="Hess W.R."/>
        </authorList>
    </citation>
    <scope>NUCLEOTIDE SEQUENCE [LARGE SCALE GENOMIC DNA]</scope>
    <source>
        <strain evidence="1 2">NIES-30</strain>
    </source>
</reference>
<comment type="caution">
    <text evidence="1">The sequence shown here is derived from an EMBL/GenBank/DDBJ whole genome shotgun (WGS) entry which is preliminary data.</text>
</comment>
<gene>
    <name evidence="1" type="ORF">NIES30_01145</name>
</gene>
<protein>
    <submittedName>
        <fullName evidence="1">Uncharacterized protein</fullName>
    </submittedName>
</protein>
<sequence length="110" mass="12596">MDDQSLPNESSQWGINLPQLVEAVVQAVTKVGESRDLETALAIRDEIRRLPDELVTEVLNQLILRLIFIDLPLCRWFVLDVFLHDADPEAKADVAERINMLMTDLRSQQK</sequence>
<name>A0A1U7JAE1_9CYAN</name>
<keyword evidence="2" id="KW-1185">Reference proteome</keyword>
<evidence type="ECO:0000313" key="1">
    <source>
        <dbReference type="EMBL" id="OKH50731.1"/>
    </source>
</evidence>
<accession>A0A1U7JAE1</accession>
<dbReference type="EMBL" id="MRCG01000001">
    <property type="protein sequence ID" value="OKH50731.1"/>
    <property type="molecule type" value="Genomic_DNA"/>
</dbReference>
<dbReference type="AlphaFoldDB" id="A0A1U7JAE1"/>
<proteinExistence type="predicted"/>
<evidence type="ECO:0000313" key="2">
    <source>
        <dbReference type="Proteomes" id="UP000185557"/>
    </source>
</evidence>